<name>A0A8B7P8D6_HYAAZ</name>
<proteinExistence type="predicted"/>
<dbReference type="AlphaFoldDB" id="A0A8B7P8D6"/>
<keyword evidence="1" id="KW-1185">Reference proteome</keyword>
<gene>
    <name evidence="2" type="primary">LOC108678488</name>
</gene>
<dbReference type="InterPro" id="IPR012674">
    <property type="entry name" value="Calycin"/>
</dbReference>
<dbReference type="CDD" id="cd00742">
    <property type="entry name" value="FABP"/>
    <property type="match status" value="1"/>
</dbReference>
<accession>A0A8B7P8D6</accession>
<organism evidence="1 2">
    <name type="scientific">Hyalella azteca</name>
    <name type="common">Amphipod</name>
    <dbReference type="NCBI Taxonomy" id="294128"/>
    <lineage>
        <taxon>Eukaryota</taxon>
        <taxon>Metazoa</taxon>
        <taxon>Ecdysozoa</taxon>
        <taxon>Arthropoda</taxon>
        <taxon>Crustacea</taxon>
        <taxon>Multicrustacea</taxon>
        <taxon>Malacostraca</taxon>
        <taxon>Eumalacostraca</taxon>
        <taxon>Peracarida</taxon>
        <taxon>Amphipoda</taxon>
        <taxon>Senticaudata</taxon>
        <taxon>Talitrida</taxon>
        <taxon>Talitroidea</taxon>
        <taxon>Hyalellidae</taxon>
        <taxon>Hyalella</taxon>
    </lineage>
</organism>
<reference evidence="2" key="1">
    <citation type="submission" date="2025-08" db="UniProtKB">
        <authorList>
            <consortium name="RefSeq"/>
        </authorList>
    </citation>
    <scope>IDENTIFICATION</scope>
    <source>
        <tissue evidence="2">Whole organism</tissue>
    </source>
</reference>
<evidence type="ECO:0000313" key="1">
    <source>
        <dbReference type="Proteomes" id="UP000694843"/>
    </source>
</evidence>
<dbReference type="InterPro" id="IPR000463">
    <property type="entry name" value="Fatty_acid-bd"/>
</dbReference>
<dbReference type="Proteomes" id="UP000694843">
    <property type="component" value="Unplaced"/>
</dbReference>
<dbReference type="KEGG" id="hazt:108678488"/>
<sequence length="129" mass="13350">MAMTGKFVLSASDNYEAFLKAGGACDEAIKKASAAKPTLDIVESATGVTITTSAGDQSATNVITYGQDSPAELAGRKFTVNVSKTSSGYSGTLTLEGKTGQISADIDGSTLTRTMTYDGVTTKRTFTKQ</sequence>
<protein>
    <submittedName>
        <fullName evidence="2">Fatty acid binding protein 1-A, liver</fullName>
    </submittedName>
</protein>
<dbReference type="OrthoDB" id="412780at2759"/>
<dbReference type="RefSeq" id="XP_018022424.1">
    <property type="nucleotide sequence ID" value="XM_018166935.2"/>
</dbReference>
<dbReference type="PRINTS" id="PR00178">
    <property type="entry name" value="FATTYACIDBP"/>
</dbReference>
<dbReference type="GO" id="GO:0008289">
    <property type="term" value="F:lipid binding"/>
    <property type="evidence" value="ECO:0007669"/>
    <property type="project" value="InterPro"/>
</dbReference>
<dbReference type="GeneID" id="108678488"/>
<dbReference type="Gene3D" id="2.40.128.20">
    <property type="match status" value="1"/>
</dbReference>
<evidence type="ECO:0000313" key="2">
    <source>
        <dbReference type="RefSeq" id="XP_018022424.1"/>
    </source>
</evidence>
<dbReference type="Pfam" id="PF14651">
    <property type="entry name" value="Lipocalin_7"/>
    <property type="match status" value="1"/>
</dbReference>
<dbReference type="SUPFAM" id="SSF50814">
    <property type="entry name" value="Lipocalins"/>
    <property type="match status" value="1"/>
</dbReference>